<protein>
    <recommendedName>
        <fullName evidence="2">RND transporter</fullName>
    </recommendedName>
</protein>
<name>A0A1S7LP69_MAGMO</name>
<dbReference type="AlphaFoldDB" id="A0A1S7LP69"/>
<gene>
    <name evidence="1" type="ORF">MAGMO_3440</name>
</gene>
<evidence type="ECO:0000313" key="1">
    <source>
        <dbReference type="EMBL" id="CRH07576.1"/>
    </source>
</evidence>
<reference evidence="1" key="1">
    <citation type="submission" date="2015-04" db="EMBL/GenBank/DDBJ databases">
        <authorList>
            <person name="Syromyatnikov M.Y."/>
            <person name="Popov V.N."/>
        </authorList>
    </citation>
    <scope>NUCLEOTIDE SEQUENCE</scope>
    <source>
        <strain evidence="1">MO-1</strain>
    </source>
</reference>
<accession>A0A1S7LP69</accession>
<dbReference type="EMBL" id="LO017727">
    <property type="protein sequence ID" value="CRH07576.1"/>
    <property type="molecule type" value="Genomic_DNA"/>
</dbReference>
<sequence>MSQEKTTFALFRWIDELPWNMLLVVALLLGLAPFKPEPHLVEKLRMLSEGALSKPIDIFDLMMHSTPLIIVAIKAIRQFKNREEAA</sequence>
<evidence type="ECO:0008006" key="2">
    <source>
        <dbReference type="Google" id="ProtNLM"/>
    </source>
</evidence>
<proteinExistence type="predicted"/>
<organism evidence="1">
    <name type="scientific">Magnetococcus massalia (strain MO-1)</name>
    <dbReference type="NCBI Taxonomy" id="451514"/>
    <lineage>
        <taxon>Bacteria</taxon>
        <taxon>Pseudomonadati</taxon>
        <taxon>Pseudomonadota</taxon>
        <taxon>Magnetococcia</taxon>
        <taxon>Magnetococcales</taxon>
        <taxon>Magnetococcaceae</taxon>
        <taxon>Magnetococcus</taxon>
    </lineage>
</organism>